<reference evidence="2" key="1">
    <citation type="submission" date="2011-05" db="EMBL/GenBank/DDBJ databases">
        <title>Complete sequence of Desulfotomaculum ruminis DSM 2154.</title>
        <authorList>
            <person name="Lucas S."/>
            <person name="Copeland A."/>
            <person name="Lapidus A."/>
            <person name="Cheng J.-F."/>
            <person name="Goodwin L."/>
            <person name="Pitluck S."/>
            <person name="Lu M."/>
            <person name="Detter J.C."/>
            <person name="Han C."/>
            <person name="Tapia R."/>
            <person name="Land M."/>
            <person name="Hauser L."/>
            <person name="Kyrpides N."/>
            <person name="Ivanova N."/>
            <person name="Mikhailova N."/>
            <person name="Pagani I."/>
            <person name="Stams A.J.M."/>
            <person name="Plugge C.M."/>
            <person name="Muyzer G."/>
            <person name="Kuever J."/>
            <person name="Parshina S.N."/>
            <person name="Ivanova A.E."/>
            <person name="Nazina T.N."/>
            <person name="Brambilla E."/>
            <person name="Spring S."/>
            <person name="Klenk H.-P."/>
            <person name="Woyke T."/>
        </authorList>
    </citation>
    <scope>NUCLEOTIDE SEQUENCE [LARGE SCALE GENOMIC DNA]</scope>
    <source>
        <strain evidence="2">ATCC 23193 / DSM 2154 / NCIB 8452 / DL</strain>
    </source>
</reference>
<accession>F6DNZ8</accession>
<dbReference type="STRING" id="696281.Desru_2484"/>
<dbReference type="HOGENOM" id="CLU_114057_1_2_9"/>
<dbReference type="InterPro" id="IPR036102">
    <property type="entry name" value="OsmC/Ohrsf"/>
</dbReference>
<dbReference type="eggNOG" id="COG1765">
    <property type="taxonomic scope" value="Bacteria"/>
</dbReference>
<name>F6DNZ8_DESRL</name>
<dbReference type="SUPFAM" id="SSF82784">
    <property type="entry name" value="OsmC-like"/>
    <property type="match status" value="1"/>
</dbReference>
<sequence length="150" mass="16564">MSKVNITWEGNMKFVGTDDSGIQIPMDAAEIYGGQGQGVRPMELMLMSLGGCTGIEVTHILNKMRVTFDDLKIEVTGSRVQDHPKVFGGIQVVYRFTGKDVSADKVNKALQLAEQVYCSAANMMNKVAKIDYSFEINGTVYEYQPKQTAN</sequence>
<dbReference type="PANTHER" id="PTHR34352:SF1">
    <property type="entry name" value="PROTEIN YHFA"/>
    <property type="match status" value="1"/>
</dbReference>
<dbReference type="InterPro" id="IPR003718">
    <property type="entry name" value="OsmC/Ohr_fam"/>
</dbReference>
<protein>
    <submittedName>
        <fullName evidence="1">OsmC family protein</fullName>
    </submittedName>
</protein>
<evidence type="ECO:0000313" key="2">
    <source>
        <dbReference type="Proteomes" id="UP000009234"/>
    </source>
</evidence>
<dbReference type="PANTHER" id="PTHR34352">
    <property type="entry name" value="PROTEIN YHFA"/>
    <property type="match status" value="1"/>
</dbReference>
<dbReference type="Gene3D" id="3.30.300.20">
    <property type="match status" value="1"/>
</dbReference>
<reference evidence="1 2" key="2">
    <citation type="journal article" date="2012" name="Stand. Genomic Sci.">
        <title>Complete genome sequence of the sulfate-reducing firmicute Desulfotomaculum ruminis type strain (DL(T)).</title>
        <authorList>
            <person name="Spring S."/>
            <person name="Visser M."/>
            <person name="Lu M."/>
            <person name="Copeland A."/>
            <person name="Lapidus A."/>
            <person name="Lucas S."/>
            <person name="Cheng J.F."/>
            <person name="Han C."/>
            <person name="Tapia R."/>
            <person name="Goodwin L.A."/>
            <person name="Pitluck S."/>
            <person name="Ivanova N."/>
            <person name="Land M."/>
            <person name="Hauser L."/>
            <person name="Larimer F."/>
            <person name="Rohde M."/>
            <person name="Goker M."/>
            <person name="Detter J.C."/>
            <person name="Kyrpides N.C."/>
            <person name="Woyke T."/>
            <person name="Schaap P.J."/>
            <person name="Plugge C.M."/>
            <person name="Muyzer G."/>
            <person name="Kuever J."/>
            <person name="Pereira I.A."/>
            <person name="Parshina S.N."/>
            <person name="Bernier-Latmani R."/>
            <person name="Stams A.J."/>
            <person name="Klenk H.P."/>
        </authorList>
    </citation>
    <scope>NUCLEOTIDE SEQUENCE [LARGE SCALE GENOMIC DNA]</scope>
    <source>
        <strain evidence="2">ATCC 23193 / DSM 2154 / NCIB 8452 / DL</strain>
    </source>
</reference>
<organism evidence="1 2">
    <name type="scientific">Desulforamulus ruminis (strain ATCC 23193 / DSM 2154 / NCIMB 8452 / DL)</name>
    <name type="common">Desulfotomaculum ruminis</name>
    <dbReference type="NCBI Taxonomy" id="696281"/>
    <lineage>
        <taxon>Bacteria</taxon>
        <taxon>Bacillati</taxon>
        <taxon>Bacillota</taxon>
        <taxon>Clostridia</taxon>
        <taxon>Eubacteriales</taxon>
        <taxon>Peptococcaceae</taxon>
        <taxon>Desulforamulus</taxon>
    </lineage>
</organism>
<evidence type="ECO:0000313" key="1">
    <source>
        <dbReference type="EMBL" id="AEG60717.1"/>
    </source>
</evidence>
<dbReference type="RefSeq" id="WP_013842473.1">
    <property type="nucleotide sequence ID" value="NC_015589.1"/>
</dbReference>
<dbReference type="InterPro" id="IPR015946">
    <property type="entry name" value="KH_dom-like_a/b"/>
</dbReference>
<keyword evidence="2" id="KW-1185">Reference proteome</keyword>
<dbReference type="EMBL" id="CP002780">
    <property type="protein sequence ID" value="AEG60717.1"/>
    <property type="molecule type" value="Genomic_DNA"/>
</dbReference>
<dbReference type="OrthoDB" id="9804010at2"/>
<proteinExistence type="predicted"/>
<gene>
    <name evidence="1" type="ordered locus">Desru_2484</name>
</gene>
<dbReference type="Proteomes" id="UP000009234">
    <property type="component" value="Chromosome"/>
</dbReference>
<dbReference type="Pfam" id="PF02566">
    <property type="entry name" value="OsmC"/>
    <property type="match status" value="1"/>
</dbReference>
<dbReference type="KEGG" id="dru:Desru_2484"/>
<dbReference type="AlphaFoldDB" id="F6DNZ8"/>